<dbReference type="InterPro" id="IPR006073">
    <property type="entry name" value="GTP-bd"/>
</dbReference>
<protein>
    <recommendedName>
        <fullName evidence="2">G domain-containing protein</fullName>
    </recommendedName>
</protein>
<feature type="compositionally biased region" description="Basic and acidic residues" evidence="1">
    <location>
        <begin position="216"/>
        <end position="233"/>
    </location>
</feature>
<evidence type="ECO:0000313" key="4">
    <source>
        <dbReference type="Proteomes" id="UP000298030"/>
    </source>
</evidence>
<dbReference type="InterPro" id="IPR027417">
    <property type="entry name" value="P-loop_NTPase"/>
</dbReference>
<dbReference type="OrthoDB" id="2916324at2759"/>
<dbReference type="AlphaFoldDB" id="A0A4Y7SI83"/>
<name>A0A4Y7SI83_COPMI</name>
<dbReference type="Gene3D" id="3.40.50.300">
    <property type="entry name" value="P-loop containing nucleotide triphosphate hydrolases"/>
    <property type="match status" value="1"/>
</dbReference>
<dbReference type="Pfam" id="PF01926">
    <property type="entry name" value="MMR_HSR1"/>
    <property type="match status" value="1"/>
</dbReference>
<dbReference type="GO" id="GO:0005525">
    <property type="term" value="F:GTP binding"/>
    <property type="evidence" value="ECO:0007669"/>
    <property type="project" value="InterPro"/>
</dbReference>
<accession>A0A4Y7SI83</accession>
<proteinExistence type="predicted"/>
<gene>
    <name evidence="3" type="ORF">FA13DRAFT_1741870</name>
</gene>
<comment type="caution">
    <text evidence="3">The sequence shown here is derived from an EMBL/GenBank/DDBJ whole genome shotgun (WGS) entry which is preliminary data.</text>
</comment>
<dbReference type="STRING" id="71717.A0A4Y7SI83"/>
<dbReference type="EMBL" id="QPFP01000110">
    <property type="protein sequence ID" value="TEB21461.1"/>
    <property type="molecule type" value="Genomic_DNA"/>
</dbReference>
<dbReference type="SUPFAM" id="SSF52540">
    <property type="entry name" value="P-loop containing nucleoside triphosphate hydrolases"/>
    <property type="match status" value="1"/>
</dbReference>
<evidence type="ECO:0000259" key="2">
    <source>
        <dbReference type="Pfam" id="PF01926"/>
    </source>
</evidence>
<feature type="domain" description="G" evidence="2">
    <location>
        <begin position="15"/>
        <end position="92"/>
    </location>
</feature>
<dbReference type="Proteomes" id="UP000298030">
    <property type="component" value="Unassembled WGS sequence"/>
</dbReference>
<reference evidence="3 4" key="1">
    <citation type="journal article" date="2019" name="Nat. Ecol. Evol.">
        <title>Megaphylogeny resolves global patterns of mushroom evolution.</title>
        <authorList>
            <person name="Varga T."/>
            <person name="Krizsan K."/>
            <person name="Foldi C."/>
            <person name="Dima B."/>
            <person name="Sanchez-Garcia M."/>
            <person name="Sanchez-Ramirez S."/>
            <person name="Szollosi G.J."/>
            <person name="Szarkandi J.G."/>
            <person name="Papp V."/>
            <person name="Albert L."/>
            <person name="Andreopoulos W."/>
            <person name="Angelini C."/>
            <person name="Antonin V."/>
            <person name="Barry K.W."/>
            <person name="Bougher N.L."/>
            <person name="Buchanan P."/>
            <person name="Buyck B."/>
            <person name="Bense V."/>
            <person name="Catcheside P."/>
            <person name="Chovatia M."/>
            <person name="Cooper J."/>
            <person name="Damon W."/>
            <person name="Desjardin D."/>
            <person name="Finy P."/>
            <person name="Geml J."/>
            <person name="Haridas S."/>
            <person name="Hughes K."/>
            <person name="Justo A."/>
            <person name="Karasinski D."/>
            <person name="Kautmanova I."/>
            <person name="Kiss B."/>
            <person name="Kocsube S."/>
            <person name="Kotiranta H."/>
            <person name="LaButti K.M."/>
            <person name="Lechner B.E."/>
            <person name="Liimatainen K."/>
            <person name="Lipzen A."/>
            <person name="Lukacs Z."/>
            <person name="Mihaltcheva S."/>
            <person name="Morgado L.N."/>
            <person name="Niskanen T."/>
            <person name="Noordeloos M.E."/>
            <person name="Ohm R.A."/>
            <person name="Ortiz-Santana B."/>
            <person name="Ovrebo C."/>
            <person name="Racz N."/>
            <person name="Riley R."/>
            <person name="Savchenko A."/>
            <person name="Shiryaev A."/>
            <person name="Soop K."/>
            <person name="Spirin V."/>
            <person name="Szebenyi C."/>
            <person name="Tomsovsky M."/>
            <person name="Tulloss R.E."/>
            <person name="Uehling J."/>
            <person name="Grigoriev I.V."/>
            <person name="Vagvolgyi C."/>
            <person name="Papp T."/>
            <person name="Martin F.M."/>
            <person name="Miettinen O."/>
            <person name="Hibbett D.S."/>
            <person name="Nagy L.G."/>
        </authorList>
    </citation>
    <scope>NUCLEOTIDE SEQUENCE [LARGE SCALE GENOMIC DNA]</scope>
    <source>
        <strain evidence="3 4">FP101781</strain>
    </source>
</reference>
<feature type="region of interest" description="Disordered" evidence="1">
    <location>
        <begin position="210"/>
        <end position="233"/>
    </location>
</feature>
<evidence type="ECO:0000256" key="1">
    <source>
        <dbReference type="SAM" id="MobiDB-lite"/>
    </source>
</evidence>
<organism evidence="3 4">
    <name type="scientific">Coprinellus micaceus</name>
    <name type="common">Glistening ink-cap mushroom</name>
    <name type="synonym">Coprinus micaceus</name>
    <dbReference type="NCBI Taxonomy" id="71717"/>
    <lineage>
        <taxon>Eukaryota</taxon>
        <taxon>Fungi</taxon>
        <taxon>Dikarya</taxon>
        <taxon>Basidiomycota</taxon>
        <taxon>Agaricomycotina</taxon>
        <taxon>Agaricomycetes</taxon>
        <taxon>Agaricomycetidae</taxon>
        <taxon>Agaricales</taxon>
        <taxon>Agaricineae</taxon>
        <taxon>Psathyrellaceae</taxon>
        <taxon>Coprinellus</taxon>
    </lineage>
</organism>
<evidence type="ECO:0000313" key="3">
    <source>
        <dbReference type="EMBL" id="TEB21461.1"/>
    </source>
</evidence>
<keyword evidence="4" id="KW-1185">Reference proteome</keyword>
<sequence>MSPQSLTFFPSDVVILVTGLVGSGRSTFINAFLQESSQKMRVGDPGSLSTCTKKVDCAVIDLSTSSRCKRDYRLVLVDTPGFNDCDRSDSSVLHDITTWLQKSFPEGGHRGGVIYLHDISADRIQAAADSDLQALDFAFNSERASKRLVIATTKWNCINNAEANRRHDILKDHWKTLSASSTIHKFNETADAWNIISDFLPQLERGSPISMSRELSGMKEKKDKGERSHGSKREVAFRSLARLFSRFLTNA</sequence>
<dbReference type="CDD" id="cd00882">
    <property type="entry name" value="Ras_like_GTPase"/>
    <property type="match status" value="1"/>
</dbReference>